<sequence>MIGDINSCSAEYSDWGNSNSDTDSILGWSDSLLDWEDVSLFDDSDWEDEAPSCDSESEDDLPLMNTFPKVTAPRSSLSFVNTRSSTPICSPMYPLFLVPCPMFLPISQPPTFSNSPISPFYPKYNGNRVLGPLIDACAGRPIRQMTPVENELDQLLHSFKTNNFMEQWWALQQN</sequence>
<reference evidence="1 2" key="1">
    <citation type="submission" date="2016-10" db="EMBL/GenBank/DDBJ databases">
        <title>The genome of Paramicrosporidium saccamoebae is the missing link in understanding Cryptomycota and Microsporidia evolution.</title>
        <authorList>
            <person name="Quandt C.A."/>
            <person name="Beaudet D."/>
            <person name="Corsaro D."/>
            <person name="Michel R."/>
            <person name="Corradi N."/>
            <person name="James T."/>
        </authorList>
    </citation>
    <scope>NUCLEOTIDE SEQUENCE [LARGE SCALE GENOMIC DNA]</scope>
    <source>
        <strain evidence="1 2">KSL3</strain>
    </source>
</reference>
<gene>
    <name evidence="1" type="ORF">PSACC_02011</name>
</gene>
<dbReference type="EMBL" id="MTSL01000137">
    <property type="protein sequence ID" value="PJF18180.1"/>
    <property type="molecule type" value="Genomic_DNA"/>
</dbReference>
<organism evidence="1 2">
    <name type="scientific">Paramicrosporidium saccamoebae</name>
    <dbReference type="NCBI Taxonomy" id="1246581"/>
    <lineage>
        <taxon>Eukaryota</taxon>
        <taxon>Fungi</taxon>
        <taxon>Fungi incertae sedis</taxon>
        <taxon>Cryptomycota</taxon>
        <taxon>Cryptomycota incertae sedis</taxon>
        <taxon>Paramicrosporidium</taxon>
    </lineage>
</organism>
<keyword evidence="2" id="KW-1185">Reference proteome</keyword>
<evidence type="ECO:0000313" key="2">
    <source>
        <dbReference type="Proteomes" id="UP000240830"/>
    </source>
</evidence>
<protein>
    <submittedName>
        <fullName evidence="1">Uncharacterized protein</fullName>
    </submittedName>
</protein>
<comment type="caution">
    <text evidence="1">The sequence shown here is derived from an EMBL/GenBank/DDBJ whole genome shotgun (WGS) entry which is preliminary data.</text>
</comment>
<dbReference type="Proteomes" id="UP000240830">
    <property type="component" value="Unassembled WGS sequence"/>
</dbReference>
<dbReference type="AlphaFoldDB" id="A0A2H9TKK4"/>
<accession>A0A2H9TKK4</accession>
<name>A0A2H9TKK4_9FUNG</name>
<evidence type="ECO:0000313" key="1">
    <source>
        <dbReference type="EMBL" id="PJF18180.1"/>
    </source>
</evidence>
<proteinExistence type="predicted"/>